<dbReference type="Pfam" id="PF17283">
    <property type="entry name" value="Zn_ribbon_SprT"/>
    <property type="match status" value="1"/>
</dbReference>
<feature type="region of interest" description="Disordered" evidence="1">
    <location>
        <begin position="308"/>
        <end position="341"/>
    </location>
</feature>
<feature type="compositionally biased region" description="Polar residues" evidence="1">
    <location>
        <begin position="39"/>
        <end position="55"/>
    </location>
</feature>
<dbReference type="Gene3D" id="1.10.30.10">
    <property type="entry name" value="High mobility group box domain"/>
    <property type="match status" value="1"/>
</dbReference>
<dbReference type="SUPFAM" id="SSF47095">
    <property type="entry name" value="HMG-box"/>
    <property type="match status" value="1"/>
</dbReference>
<evidence type="ECO:0000313" key="3">
    <source>
        <dbReference type="EMBL" id="PON21888.1"/>
    </source>
</evidence>
<dbReference type="InterPro" id="IPR035240">
    <property type="entry name" value="SprT_Zn_ribbon"/>
</dbReference>
<feature type="compositionally biased region" description="Basic residues" evidence="1">
    <location>
        <begin position="217"/>
        <end position="226"/>
    </location>
</feature>
<dbReference type="GO" id="GO:0006950">
    <property type="term" value="P:response to stress"/>
    <property type="evidence" value="ECO:0007669"/>
    <property type="project" value="UniProtKB-ARBA"/>
</dbReference>
<evidence type="ECO:0000259" key="2">
    <source>
        <dbReference type="SMART" id="SM00731"/>
    </source>
</evidence>
<dbReference type="RefSeq" id="XP_018664701.2">
    <property type="nucleotide sequence ID" value="XM_018801876.2"/>
</dbReference>
<keyword evidence="4" id="KW-1185">Reference proteome</keyword>
<dbReference type="EMBL" id="JPDN02000044">
    <property type="protein sequence ID" value="PON21888.1"/>
    <property type="molecule type" value="Genomic_DNA"/>
</dbReference>
<comment type="caution">
    <text evidence="3">The sequence shown here is derived from an EMBL/GenBank/DDBJ whole genome shotgun (WGS) entry which is preliminary data.</text>
</comment>
<dbReference type="InterPro" id="IPR006640">
    <property type="entry name" value="SprT-like_domain"/>
</dbReference>
<accession>A0A2P4ZC61</accession>
<evidence type="ECO:0000313" key="4">
    <source>
        <dbReference type="Proteomes" id="UP000054821"/>
    </source>
</evidence>
<dbReference type="InterPro" id="IPR036910">
    <property type="entry name" value="HMG_box_dom_sf"/>
</dbReference>
<reference evidence="3 4" key="1">
    <citation type="journal article" date="2016" name="Genome Announc.">
        <title>Draft Whole-Genome Sequence of Trichoderma gamsii T6085, a Promising Biocontrol Agent of Fusarium Head Blight on Wheat.</title>
        <authorList>
            <person name="Baroncelli R."/>
            <person name="Zapparata A."/>
            <person name="Piaggeschi G."/>
            <person name="Sarrocco S."/>
            <person name="Vannacci G."/>
        </authorList>
    </citation>
    <scope>NUCLEOTIDE SEQUENCE [LARGE SCALE GENOMIC DNA]</scope>
    <source>
        <strain evidence="3 4">T6085</strain>
    </source>
</reference>
<dbReference type="Proteomes" id="UP000054821">
    <property type="component" value="Unassembled WGS sequence"/>
</dbReference>
<feature type="compositionally biased region" description="Acidic residues" evidence="1">
    <location>
        <begin position="105"/>
        <end position="114"/>
    </location>
</feature>
<dbReference type="PANTHER" id="PTHR23099">
    <property type="entry name" value="TRANSCRIPTIONAL REGULATOR"/>
    <property type="match status" value="1"/>
</dbReference>
<feature type="region of interest" description="Disordered" evidence="1">
    <location>
        <begin position="25"/>
        <end position="242"/>
    </location>
</feature>
<protein>
    <recommendedName>
        <fullName evidence="2">SprT-like domain-containing protein</fullName>
    </recommendedName>
</protein>
<feature type="compositionally biased region" description="Polar residues" evidence="1">
    <location>
        <begin position="171"/>
        <end position="193"/>
    </location>
</feature>
<feature type="domain" description="SprT-like" evidence="2">
    <location>
        <begin position="355"/>
        <end position="526"/>
    </location>
</feature>
<dbReference type="PANTHER" id="PTHR23099:SF0">
    <property type="entry name" value="GERM CELL NUCLEAR ACIDIC PROTEIN"/>
    <property type="match status" value="1"/>
</dbReference>
<feature type="compositionally biased region" description="Polar residues" evidence="1">
    <location>
        <begin position="322"/>
        <end position="334"/>
    </location>
</feature>
<dbReference type="SMART" id="SM00731">
    <property type="entry name" value="SprT"/>
    <property type="match status" value="1"/>
</dbReference>
<dbReference type="Pfam" id="PF10263">
    <property type="entry name" value="SprT-like"/>
    <property type="match status" value="1"/>
</dbReference>
<evidence type="ECO:0000256" key="1">
    <source>
        <dbReference type="SAM" id="MobiDB-lite"/>
    </source>
</evidence>
<dbReference type="CDD" id="cd00084">
    <property type="entry name" value="HMG-box_SF"/>
    <property type="match status" value="1"/>
</dbReference>
<name>A0A2P4ZC61_9HYPO</name>
<dbReference type="STRING" id="398673.A0A2P4ZC61"/>
<sequence length="581" mass="65729">MAPMRAADFCFNSDEDELPTLNTLLTRSPNHPAPKCSQPRLTPSLENSRTITVNSRARRKASDIQTPEIEVIDLISDSEDTTPKRATPTVIGKDGRKKWDSPLEQADDGVVDEETAPRRKSSLMNPRKPGKSEYGLQSRLKEKSSDCLASRQESTKSVRGPRGPLEPSHESLFTTNKAGSKMEFSNSPDSAQRLSRPRSRSLTKEESSDTDEEPLARHPRNRRLRRLQTVGSDSQRPLFDDKSRRDIIRPFSYLQLDFEESLGRARLRNLPVASPRRDKQKDPILPDESHIKILRELDFDIAEGLESDDDDLREPQMPPKSTAIQSSVSKTGSPKKQYKKSFDAKKDQLATDFLRQLDARITDGKIGELTESTGGVKIVWSKTLKTTAGRANWKRETVSSKQIKDGVSVEVKQYRHHSSIELAEKVIDDEQRLLNVIAHEFCHLANFMINSIKDNPHGKEFKVWAAKCSKMFGSLGIKVTTKHTYEIDFKYVWTCTACGCEYKRHSKSIDLMRHRCGSCKAVLEQTKPAPRQASTAGKLSDYQLFVKEQMKTIRNENPGSQQKDVMKMIADKWAKAKTSTN</sequence>
<proteinExistence type="predicted"/>
<organism evidence="3 4">
    <name type="scientific">Trichoderma gamsii</name>
    <dbReference type="NCBI Taxonomy" id="398673"/>
    <lineage>
        <taxon>Eukaryota</taxon>
        <taxon>Fungi</taxon>
        <taxon>Dikarya</taxon>
        <taxon>Ascomycota</taxon>
        <taxon>Pezizomycotina</taxon>
        <taxon>Sordariomycetes</taxon>
        <taxon>Hypocreomycetidae</taxon>
        <taxon>Hypocreales</taxon>
        <taxon>Hypocreaceae</taxon>
        <taxon>Trichoderma</taxon>
    </lineage>
</organism>
<gene>
    <name evidence="3" type="ORF">TGAM01_v209318</name>
</gene>
<dbReference type="AlphaFoldDB" id="A0A2P4ZC61"/>
<dbReference type="GO" id="GO:0005634">
    <property type="term" value="C:nucleus"/>
    <property type="evidence" value="ECO:0007669"/>
    <property type="project" value="TreeGrafter"/>
</dbReference>
<dbReference type="GeneID" id="29981959"/>